<dbReference type="InterPro" id="IPR051397">
    <property type="entry name" value="Zn-ADH-like_protein"/>
</dbReference>
<dbReference type="Gene3D" id="3.90.180.10">
    <property type="entry name" value="Medium-chain alcohol dehydrogenases, catalytic domain"/>
    <property type="match status" value="1"/>
</dbReference>
<protein>
    <submittedName>
        <fullName evidence="2">Oxidoreductase</fullName>
    </submittedName>
</protein>
<name>A0A2U2PEQ4_9SPHI</name>
<dbReference type="PANTHER" id="PTHR43677:SF1">
    <property type="entry name" value="ACRYLYL-COA REDUCTASE ACUI-RELATED"/>
    <property type="match status" value="1"/>
</dbReference>
<dbReference type="InterPro" id="IPR011032">
    <property type="entry name" value="GroES-like_sf"/>
</dbReference>
<evidence type="ECO:0000313" key="3">
    <source>
        <dbReference type="Proteomes" id="UP000245647"/>
    </source>
</evidence>
<dbReference type="InterPro" id="IPR036291">
    <property type="entry name" value="NAD(P)-bd_dom_sf"/>
</dbReference>
<sequence length="330" mass="35429">MSFKAFEVSEGPDNGYRSSVVNKSVDDLPPGEVLINVQYSSLNYKDALSSSGNKGVTKNYPHIPGIDAAGIVEKSADPHFLKGDKVIVTGYDLGMNTSGGFAEYIRVPASWPIRLPEGLSRKRSMMYGTAGLTAALSVYNLRKMGVSPPNGKVAVTGASGGVGSMAVAILSHLGYHVTAVTGKKDAVNMLIDLGAKEVIPREALDDQSKKPFLKAQYAAAVDTVGGNILATVLKSLHYGGVATCCGLVNSPDLHTTIYPFILKGVRLIGIDSALCDHALRKEVWEHLATDWRPAKMDRLINTCKLENIQEHLNKMLRGQLSGRYIVKISS</sequence>
<dbReference type="SMART" id="SM00829">
    <property type="entry name" value="PKS_ER"/>
    <property type="match status" value="1"/>
</dbReference>
<keyword evidence="3" id="KW-1185">Reference proteome</keyword>
<dbReference type="CDD" id="cd05280">
    <property type="entry name" value="MDR_yhdh_yhfp"/>
    <property type="match status" value="1"/>
</dbReference>
<comment type="caution">
    <text evidence="2">The sequence shown here is derived from an EMBL/GenBank/DDBJ whole genome shotgun (WGS) entry which is preliminary data.</text>
</comment>
<dbReference type="Proteomes" id="UP000245647">
    <property type="component" value="Unassembled WGS sequence"/>
</dbReference>
<proteinExistence type="predicted"/>
<reference evidence="2 3" key="1">
    <citation type="submission" date="2018-04" db="EMBL/GenBank/DDBJ databases">
        <title>Pedobacter chongqingensis sp. nov., isolated from a rottenly hemp rope.</title>
        <authorList>
            <person name="Cai Y."/>
        </authorList>
    </citation>
    <scope>NUCLEOTIDE SEQUENCE [LARGE SCALE GENOMIC DNA]</scope>
    <source>
        <strain evidence="2 3">FJ4-8</strain>
    </source>
</reference>
<feature type="domain" description="Enoyl reductase (ER)" evidence="1">
    <location>
        <begin position="11"/>
        <end position="326"/>
    </location>
</feature>
<dbReference type="AlphaFoldDB" id="A0A2U2PEQ4"/>
<dbReference type="InterPro" id="IPR013149">
    <property type="entry name" value="ADH-like_C"/>
</dbReference>
<dbReference type="OrthoDB" id="9805663at2"/>
<dbReference type="Pfam" id="PF00107">
    <property type="entry name" value="ADH_zinc_N"/>
    <property type="match status" value="1"/>
</dbReference>
<dbReference type="Gene3D" id="3.40.50.720">
    <property type="entry name" value="NAD(P)-binding Rossmann-like Domain"/>
    <property type="match status" value="1"/>
</dbReference>
<dbReference type="SUPFAM" id="SSF51735">
    <property type="entry name" value="NAD(P)-binding Rossmann-fold domains"/>
    <property type="match status" value="1"/>
</dbReference>
<dbReference type="Pfam" id="PF08240">
    <property type="entry name" value="ADH_N"/>
    <property type="match status" value="1"/>
</dbReference>
<evidence type="ECO:0000313" key="2">
    <source>
        <dbReference type="EMBL" id="PWG79840.1"/>
    </source>
</evidence>
<organism evidence="2 3">
    <name type="scientific">Pararcticibacter amylolyticus</name>
    <dbReference type="NCBI Taxonomy" id="2173175"/>
    <lineage>
        <taxon>Bacteria</taxon>
        <taxon>Pseudomonadati</taxon>
        <taxon>Bacteroidota</taxon>
        <taxon>Sphingobacteriia</taxon>
        <taxon>Sphingobacteriales</taxon>
        <taxon>Sphingobacteriaceae</taxon>
        <taxon>Pararcticibacter</taxon>
    </lineage>
</organism>
<evidence type="ECO:0000259" key="1">
    <source>
        <dbReference type="SMART" id="SM00829"/>
    </source>
</evidence>
<dbReference type="InterPro" id="IPR020843">
    <property type="entry name" value="ER"/>
</dbReference>
<dbReference type="GO" id="GO:0043957">
    <property type="term" value="F:acryloyl-CoA reductase (NADPH) activity"/>
    <property type="evidence" value="ECO:0007669"/>
    <property type="project" value="TreeGrafter"/>
</dbReference>
<gene>
    <name evidence="2" type="ORF">DDR33_15665</name>
</gene>
<dbReference type="EMBL" id="QEAS01000012">
    <property type="protein sequence ID" value="PWG79840.1"/>
    <property type="molecule type" value="Genomic_DNA"/>
</dbReference>
<dbReference type="InterPro" id="IPR013154">
    <property type="entry name" value="ADH-like_N"/>
</dbReference>
<dbReference type="InterPro" id="IPR014188">
    <property type="entry name" value="Acrylyl-CoA_reductase_AcuI"/>
</dbReference>
<dbReference type="RefSeq" id="WP_109416737.1">
    <property type="nucleotide sequence ID" value="NZ_QEAS01000012.1"/>
</dbReference>
<dbReference type="SUPFAM" id="SSF50129">
    <property type="entry name" value="GroES-like"/>
    <property type="match status" value="1"/>
</dbReference>
<dbReference type="NCBIfam" id="TIGR02823">
    <property type="entry name" value="oxido_YhdH"/>
    <property type="match status" value="1"/>
</dbReference>
<accession>A0A2U2PEQ4</accession>
<dbReference type="PANTHER" id="PTHR43677">
    <property type="entry name" value="SHORT-CHAIN DEHYDROGENASE/REDUCTASE"/>
    <property type="match status" value="1"/>
</dbReference>